<evidence type="ECO:0000313" key="3">
    <source>
        <dbReference type="Proteomes" id="UP000265515"/>
    </source>
</evidence>
<dbReference type="EMBL" id="BFEA01000014">
    <property type="protein sequence ID" value="GBG60805.1"/>
    <property type="molecule type" value="Genomic_DNA"/>
</dbReference>
<evidence type="ECO:0000313" key="2">
    <source>
        <dbReference type="EMBL" id="GBG60805.1"/>
    </source>
</evidence>
<dbReference type="Proteomes" id="UP000265515">
    <property type="component" value="Unassembled WGS sequence"/>
</dbReference>
<name>A0A388JSP6_CHABU</name>
<accession>A0A388JSP6</accession>
<dbReference type="AlphaFoldDB" id="A0A388JSP6"/>
<protein>
    <submittedName>
        <fullName evidence="2">Uncharacterized protein</fullName>
    </submittedName>
</protein>
<organism evidence="2 3">
    <name type="scientific">Chara braunii</name>
    <name type="common">Braun's stonewort</name>
    <dbReference type="NCBI Taxonomy" id="69332"/>
    <lineage>
        <taxon>Eukaryota</taxon>
        <taxon>Viridiplantae</taxon>
        <taxon>Streptophyta</taxon>
        <taxon>Charophyceae</taxon>
        <taxon>Charales</taxon>
        <taxon>Characeae</taxon>
        <taxon>Chara</taxon>
    </lineage>
</organism>
<sequence>MSGGITDGTRKVLAIDDLVEALDRRERSQSNVPKVDTFHFNGERVSDWLDLVEQALVGLSDTVKFQRILKYVLHDHHQEVVNAANGNWARFKDGMQRKYRLGDGLLTTADLEAMNKDDFTTVGAFVQDPPTAQGRMVQAVHTRGQTKASASQEPPRKEPEKRKEVVEVEDEEEEDEQDERLCQVEDQRAEQKAKKRRAQEEVEPILRDAVPRKKKYAVRLEEEFDMEKVIDRLLEGHNDLVTLKKILAFAPKLHNELKGRLSRLLVPNVHLSVILPKEAGWVETETKMDWKCVALEWWIWL</sequence>
<feature type="compositionally biased region" description="Acidic residues" evidence="1">
    <location>
        <begin position="167"/>
        <end position="178"/>
    </location>
</feature>
<comment type="caution">
    <text evidence="2">The sequence shown here is derived from an EMBL/GenBank/DDBJ whole genome shotgun (WGS) entry which is preliminary data.</text>
</comment>
<feature type="compositionally biased region" description="Basic and acidic residues" evidence="1">
    <location>
        <begin position="154"/>
        <end position="166"/>
    </location>
</feature>
<keyword evidence="3" id="KW-1185">Reference proteome</keyword>
<dbReference type="Gramene" id="GBG60805">
    <property type="protein sequence ID" value="GBG60805"/>
    <property type="gene ID" value="CBR_g12543"/>
</dbReference>
<feature type="region of interest" description="Disordered" evidence="1">
    <location>
        <begin position="139"/>
        <end position="187"/>
    </location>
</feature>
<reference evidence="2 3" key="1">
    <citation type="journal article" date="2018" name="Cell">
        <title>The Chara Genome: Secondary Complexity and Implications for Plant Terrestrialization.</title>
        <authorList>
            <person name="Nishiyama T."/>
            <person name="Sakayama H."/>
            <person name="Vries J.D."/>
            <person name="Buschmann H."/>
            <person name="Saint-Marcoux D."/>
            <person name="Ullrich K.K."/>
            <person name="Haas F.B."/>
            <person name="Vanderstraeten L."/>
            <person name="Becker D."/>
            <person name="Lang D."/>
            <person name="Vosolsobe S."/>
            <person name="Rombauts S."/>
            <person name="Wilhelmsson P.K.I."/>
            <person name="Janitza P."/>
            <person name="Kern R."/>
            <person name="Heyl A."/>
            <person name="Rumpler F."/>
            <person name="Villalobos L.I.A.C."/>
            <person name="Clay J.M."/>
            <person name="Skokan R."/>
            <person name="Toyoda A."/>
            <person name="Suzuki Y."/>
            <person name="Kagoshima H."/>
            <person name="Schijlen E."/>
            <person name="Tajeshwar N."/>
            <person name="Catarino B."/>
            <person name="Hetherington A.J."/>
            <person name="Saltykova A."/>
            <person name="Bonnot C."/>
            <person name="Breuninger H."/>
            <person name="Symeonidi A."/>
            <person name="Radhakrishnan G.V."/>
            <person name="Van Nieuwerburgh F."/>
            <person name="Deforce D."/>
            <person name="Chang C."/>
            <person name="Karol K.G."/>
            <person name="Hedrich R."/>
            <person name="Ulvskov P."/>
            <person name="Glockner G."/>
            <person name="Delwiche C.F."/>
            <person name="Petrasek J."/>
            <person name="Van de Peer Y."/>
            <person name="Friml J."/>
            <person name="Beilby M."/>
            <person name="Dolan L."/>
            <person name="Kohara Y."/>
            <person name="Sugano S."/>
            <person name="Fujiyama A."/>
            <person name="Delaux P.-M."/>
            <person name="Quint M."/>
            <person name="TheiBen G."/>
            <person name="Hagemann M."/>
            <person name="Harholt J."/>
            <person name="Dunand C."/>
            <person name="Zachgo S."/>
            <person name="Langdale J."/>
            <person name="Maumus F."/>
            <person name="Straeten D.V.D."/>
            <person name="Gould S.B."/>
            <person name="Rensing S.A."/>
        </authorList>
    </citation>
    <scope>NUCLEOTIDE SEQUENCE [LARGE SCALE GENOMIC DNA]</scope>
    <source>
        <strain evidence="2 3">S276</strain>
    </source>
</reference>
<evidence type="ECO:0000256" key="1">
    <source>
        <dbReference type="SAM" id="MobiDB-lite"/>
    </source>
</evidence>
<proteinExistence type="predicted"/>
<gene>
    <name evidence="2" type="ORF">CBR_g12543</name>
</gene>